<feature type="region of interest" description="Disordered" evidence="1">
    <location>
        <begin position="1"/>
        <end position="69"/>
    </location>
</feature>
<dbReference type="EMBL" id="CADCTP010000298">
    <property type="protein sequence ID" value="CAA9276386.1"/>
    <property type="molecule type" value="Genomic_DNA"/>
</dbReference>
<proteinExistence type="predicted"/>
<protein>
    <submittedName>
        <fullName evidence="2">Uncharacterized protein</fullName>
    </submittedName>
</protein>
<feature type="compositionally biased region" description="Low complexity" evidence="1">
    <location>
        <begin position="26"/>
        <end position="39"/>
    </location>
</feature>
<feature type="non-terminal residue" evidence="2">
    <location>
        <position position="1"/>
    </location>
</feature>
<name>A0A6J4JCW0_9ACTN</name>
<gene>
    <name evidence="2" type="ORF">AVDCRST_MAG41-3258</name>
</gene>
<accession>A0A6J4JCW0</accession>
<sequence>VGHLAQQPRGPGAAAAAHGPLEPTHRGPAARGARRAPTPVDHGQRPDGTGPVPPARDDPSRPVGFDQHV</sequence>
<feature type="compositionally biased region" description="Low complexity" evidence="1">
    <location>
        <begin position="1"/>
        <end position="17"/>
    </location>
</feature>
<evidence type="ECO:0000313" key="2">
    <source>
        <dbReference type="EMBL" id="CAA9276386.1"/>
    </source>
</evidence>
<organism evidence="2">
    <name type="scientific">uncultured Mycobacteriales bacterium</name>
    <dbReference type="NCBI Taxonomy" id="581187"/>
    <lineage>
        <taxon>Bacteria</taxon>
        <taxon>Bacillati</taxon>
        <taxon>Actinomycetota</taxon>
        <taxon>Actinomycetes</taxon>
        <taxon>Mycobacteriales</taxon>
        <taxon>environmental samples</taxon>
    </lineage>
</organism>
<evidence type="ECO:0000256" key="1">
    <source>
        <dbReference type="SAM" id="MobiDB-lite"/>
    </source>
</evidence>
<feature type="non-terminal residue" evidence="2">
    <location>
        <position position="69"/>
    </location>
</feature>
<reference evidence="2" key="1">
    <citation type="submission" date="2020-02" db="EMBL/GenBank/DDBJ databases">
        <authorList>
            <person name="Meier V. D."/>
        </authorList>
    </citation>
    <scope>NUCLEOTIDE SEQUENCE</scope>
    <source>
        <strain evidence="2">AVDCRST_MAG41</strain>
    </source>
</reference>
<dbReference type="AlphaFoldDB" id="A0A6J4JCW0"/>